<proteinExistence type="predicted"/>
<reference evidence="1" key="1">
    <citation type="journal article" date="2015" name="Genome Biol. Evol.">
        <title>Organellar Genomes of White Spruce (Picea glauca): Assembly and Annotation.</title>
        <authorList>
            <person name="Jackman S.D."/>
            <person name="Warren R.L."/>
            <person name="Gibb E.A."/>
            <person name="Vandervalk B.P."/>
            <person name="Mohamadi H."/>
            <person name="Chu J."/>
            <person name="Raymond A."/>
            <person name="Pleasance S."/>
            <person name="Coope R."/>
            <person name="Wildung M.R."/>
            <person name="Ritland C.E."/>
            <person name="Bousquet J."/>
            <person name="Jones S.J."/>
            <person name="Bohlmann J."/>
            <person name="Birol I."/>
        </authorList>
    </citation>
    <scope>NUCLEOTIDE SEQUENCE [LARGE SCALE GENOMIC DNA]</scope>
    <source>
        <tissue evidence="1">Flushing bud</tissue>
    </source>
</reference>
<evidence type="ECO:0000313" key="1">
    <source>
        <dbReference type="EMBL" id="KUM45982.1"/>
    </source>
</evidence>
<name>A0A117NG01_PICGL</name>
<dbReference type="AlphaFoldDB" id="A0A117NG01"/>
<organism evidence="1">
    <name type="scientific">Picea glauca</name>
    <name type="common">White spruce</name>
    <name type="synonym">Pinus glauca</name>
    <dbReference type="NCBI Taxonomy" id="3330"/>
    <lineage>
        <taxon>Eukaryota</taxon>
        <taxon>Viridiplantae</taxon>
        <taxon>Streptophyta</taxon>
        <taxon>Embryophyta</taxon>
        <taxon>Tracheophyta</taxon>
        <taxon>Spermatophyta</taxon>
        <taxon>Pinopsida</taxon>
        <taxon>Pinidae</taxon>
        <taxon>Conifers I</taxon>
        <taxon>Pinales</taxon>
        <taxon>Pinaceae</taxon>
        <taxon>Picea</taxon>
    </lineage>
</organism>
<comment type="caution">
    <text evidence="1">The sequence shown here is derived from an EMBL/GenBank/DDBJ whole genome shotgun (WGS) entry which is preliminary data.</text>
</comment>
<geneLocation type="mitochondrion" evidence="1"/>
<keyword evidence="1" id="KW-0496">Mitochondrion</keyword>
<sequence length="87" mass="9810">MSSDEASRSVRPKGDLLVFREGCRINTAQDEGEGRSRYPFNPHSVRFMVNPQSRIQFIPQQPASAKRGVPTEPSHIPIIKTYPSFPI</sequence>
<accession>A0A117NG01</accession>
<gene>
    <name evidence="1" type="ORF">ABT39_MTgene2085</name>
</gene>
<dbReference type="EMBL" id="LKAM01000014">
    <property type="protein sequence ID" value="KUM45982.1"/>
    <property type="molecule type" value="Genomic_DNA"/>
</dbReference>
<protein>
    <submittedName>
        <fullName evidence="1">Uncharacterized protein</fullName>
    </submittedName>
</protein>